<dbReference type="GO" id="GO:0000270">
    <property type="term" value="P:peptidoglycan metabolic process"/>
    <property type="evidence" value="ECO:0007669"/>
    <property type="project" value="UniProtKB-UniRule"/>
</dbReference>
<dbReference type="Gene3D" id="3.30.70.1070">
    <property type="entry name" value="Sporulation related repeat"/>
    <property type="match status" value="1"/>
</dbReference>
<dbReference type="EC" id="4.2.2.-" evidence="4"/>
<dbReference type="Pfam" id="PF05036">
    <property type="entry name" value="SPOR"/>
    <property type="match status" value="1"/>
</dbReference>
<dbReference type="AlphaFoldDB" id="A0A9X7YMD0"/>
<dbReference type="HAMAP" id="MF_02071">
    <property type="entry name" value="RlpA"/>
    <property type="match status" value="1"/>
</dbReference>
<keyword evidence="2 4" id="KW-0456">Lyase</keyword>
<organism evidence="9 10">
    <name type="scientific">Venatoribacter cucullus</name>
    <dbReference type="NCBI Taxonomy" id="2661630"/>
    <lineage>
        <taxon>Bacteria</taxon>
        <taxon>Pseudomonadati</taxon>
        <taxon>Pseudomonadota</taxon>
        <taxon>Gammaproteobacteria</taxon>
        <taxon>Oceanospirillales</taxon>
        <taxon>Oceanospirillaceae</taxon>
        <taxon>Venatoribacter</taxon>
    </lineage>
</organism>
<evidence type="ECO:0000313" key="10">
    <source>
        <dbReference type="Proteomes" id="UP000596074"/>
    </source>
</evidence>
<dbReference type="InterPro" id="IPR034718">
    <property type="entry name" value="RlpA"/>
</dbReference>
<keyword evidence="4" id="KW-0449">Lipoprotein</keyword>
<comment type="function">
    <text evidence="4">Lytic transglycosylase with a strong preference for naked glycan strands that lack stem peptides.</text>
</comment>
<dbReference type="InterPro" id="IPR009009">
    <property type="entry name" value="RlpA-like_DPBB"/>
</dbReference>
<dbReference type="GO" id="GO:0042834">
    <property type="term" value="F:peptidoglycan binding"/>
    <property type="evidence" value="ECO:0007669"/>
    <property type="project" value="InterPro"/>
</dbReference>
<keyword evidence="1 7" id="KW-0732">Signal</keyword>
<dbReference type="Gene3D" id="2.40.40.10">
    <property type="entry name" value="RlpA-like domain"/>
    <property type="match status" value="1"/>
</dbReference>
<dbReference type="Pfam" id="PF03330">
    <property type="entry name" value="DPBB_1"/>
    <property type="match status" value="1"/>
</dbReference>
<dbReference type="PROSITE" id="PS51724">
    <property type="entry name" value="SPOR"/>
    <property type="match status" value="1"/>
</dbReference>
<dbReference type="InterPro" id="IPR012997">
    <property type="entry name" value="RplA"/>
</dbReference>
<feature type="chain" id="PRO_5040764332" description="Endolytic peptidoglycan transglycosylase RlpA" evidence="7">
    <location>
        <begin position="16"/>
        <end position="258"/>
    </location>
</feature>
<protein>
    <recommendedName>
        <fullName evidence="4">Endolytic peptidoglycan transglycosylase RlpA</fullName>
        <ecNumber evidence="4">4.2.2.-</ecNumber>
    </recommendedName>
</protein>
<dbReference type="Proteomes" id="UP000596074">
    <property type="component" value="Chromosome"/>
</dbReference>
<dbReference type="InterPro" id="IPR036680">
    <property type="entry name" value="SPOR-like_sf"/>
</dbReference>
<dbReference type="SUPFAM" id="SSF50685">
    <property type="entry name" value="Barwin-like endoglucanases"/>
    <property type="match status" value="1"/>
</dbReference>
<comment type="subcellular location">
    <subcellularLocation>
        <location evidence="4">Cell membrane</location>
        <topology evidence="4">Lipid-anchor</topology>
    </subcellularLocation>
</comment>
<name>A0A9X7YMD0_9GAMM</name>
<dbReference type="InterPro" id="IPR007730">
    <property type="entry name" value="SPOR-like_dom"/>
</dbReference>
<dbReference type="PANTHER" id="PTHR34183">
    <property type="entry name" value="ENDOLYTIC PEPTIDOGLYCAN TRANSGLYCOSYLASE RLPA"/>
    <property type="match status" value="1"/>
</dbReference>
<dbReference type="PROSITE" id="PS51257">
    <property type="entry name" value="PROKAR_LIPOPROTEIN"/>
    <property type="match status" value="1"/>
</dbReference>
<dbReference type="EMBL" id="CP046056">
    <property type="protein sequence ID" value="QQD23370.1"/>
    <property type="molecule type" value="Genomic_DNA"/>
</dbReference>
<dbReference type="GO" id="GO:0005886">
    <property type="term" value="C:plasma membrane"/>
    <property type="evidence" value="ECO:0007669"/>
    <property type="project" value="UniProtKB-SubCell"/>
</dbReference>
<dbReference type="NCBIfam" id="TIGR00413">
    <property type="entry name" value="rlpA"/>
    <property type="match status" value="1"/>
</dbReference>
<evidence type="ECO:0000256" key="1">
    <source>
        <dbReference type="ARBA" id="ARBA00022729"/>
    </source>
</evidence>
<feature type="domain" description="SPOR" evidence="8">
    <location>
        <begin position="173"/>
        <end position="256"/>
    </location>
</feature>
<keyword evidence="4" id="KW-1003">Cell membrane</keyword>
<evidence type="ECO:0000256" key="2">
    <source>
        <dbReference type="ARBA" id="ARBA00023239"/>
    </source>
</evidence>
<evidence type="ECO:0000256" key="5">
    <source>
        <dbReference type="RuleBase" id="RU003495"/>
    </source>
</evidence>
<reference evidence="9 10" key="1">
    <citation type="submission" date="2019-11" db="EMBL/GenBank/DDBJ databases">
        <title>Venatorbacter sp. nov. a predator of Campylobacter and other Gram-negative bacteria.</title>
        <authorList>
            <person name="Saeedi A."/>
            <person name="Cummings N.J."/>
            <person name="Connerton I.F."/>
            <person name="Connerton P.L."/>
        </authorList>
    </citation>
    <scope>NUCLEOTIDE SEQUENCE [LARGE SCALE GENOMIC DNA]</scope>
    <source>
        <strain evidence="9">XL5</strain>
    </source>
</reference>
<keyword evidence="4" id="KW-0564">Palmitate</keyword>
<keyword evidence="10" id="KW-1185">Reference proteome</keyword>
<evidence type="ECO:0000313" key="9">
    <source>
        <dbReference type="EMBL" id="QQD23370.1"/>
    </source>
</evidence>
<dbReference type="SUPFAM" id="SSF110997">
    <property type="entry name" value="Sporulation related repeat"/>
    <property type="match status" value="1"/>
</dbReference>
<evidence type="ECO:0000256" key="4">
    <source>
        <dbReference type="HAMAP-Rule" id="MF_02071"/>
    </source>
</evidence>
<accession>A0A9X7YMD0</accession>
<evidence type="ECO:0000256" key="3">
    <source>
        <dbReference type="ARBA" id="ARBA00023316"/>
    </source>
</evidence>
<feature type="region of interest" description="Disordered" evidence="6">
    <location>
        <begin position="22"/>
        <end position="55"/>
    </location>
</feature>
<feature type="signal peptide" evidence="7">
    <location>
        <begin position="1"/>
        <end position="15"/>
    </location>
</feature>
<sequence length="258" mass="28684">MKSLALLLSITLVLAGCSSTPSRYQHRQDFTPRPISDVHSLPEPTPKAEPRSAMGNPVSYRVFGKEYRLLPTAEDYRERGQASWYGMKFHGHTTSNGEIYDVYQFTAAHKTLPIPSYVRVTRLDNGKSVVVRVNDRGPFHGGRIIDLSYAAAVKLGMERQGVADVEVEVISPAQPKAERWVQVSALRDAEAAKRLQQQLQQRLQDAGWTVSISPSADPAPLHRVRIGPVPEGDALQQLLQELQPLNLGQPLLLARHQL</sequence>
<dbReference type="InterPro" id="IPR036908">
    <property type="entry name" value="RlpA-like_sf"/>
</dbReference>
<evidence type="ECO:0000259" key="8">
    <source>
        <dbReference type="PROSITE" id="PS51724"/>
    </source>
</evidence>
<evidence type="ECO:0000256" key="7">
    <source>
        <dbReference type="SAM" id="SignalP"/>
    </source>
</evidence>
<dbReference type="GO" id="GO:0008932">
    <property type="term" value="F:lytic endotransglycosylase activity"/>
    <property type="evidence" value="ECO:0007669"/>
    <property type="project" value="UniProtKB-UniRule"/>
</dbReference>
<gene>
    <name evidence="4" type="primary">rlpA</name>
    <name evidence="9" type="ORF">GJQ55_02245</name>
</gene>
<keyword evidence="4" id="KW-0472">Membrane</keyword>
<dbReference type="PANTHER" id="PTHR34183:SF1">
    <property type="entry name" value="ENDOLYTIC PEPTIDOGLYCAN TRANSGLYCOSYLASE RLPA"/>
    <property type="match status" value="1"/>
</dbReference>
<keyword evidence="3 4" id="KW-0961">Cell wall biogenesis/degradation</keyword>
<comment type="similarity">
    <text evidence="4 5">Belongs to the RlpA family.</text>
</comment>
<dbReference type="KEGG" id="vcw:GJQ55_02245"/>
<dbReference type="GO" id="GO:0071555">
    <property type="term" value="P:cell wall organization"/>
    <property type="evidence" value="ECO:0007669"/>
    <property type="project" value="UniProtKB-KW"/>
</dbReference>
<dbReference type="FunFam" id="2.40.40.10:FF:000003">
    <property type="entry name" value="Endolytic peptidoglycan transglycosylase RlpA"/>
    <property type="match status" value="1"/>
</dbReference>
<evidence type="ECO:0000256" key="6">
    <source>
        <dbReference type="SAM" id="MobiDB-lite"/>
    </source>
</evidence>
<dbReference type="GO" id="GO:0009279">
    <property type="term" value="C:cell outer membrane"/>
    <property type="evidence" value="ECO:0007669"/>
    <property type="project" value="TreeGrafter"/>
</dbReference>
<proteinExistence type="inferred from homology"/>
<dbReference type="CDD" id="cd22268">
    <property type="entry name" value="DPBB_RlpA-like"/>
    <property type="match status" value="1"/>
</dbReference>
<dbReference type="RefSeq" id="WP_275944427.1">
    <property type="nucleotide sequence ID" value="NZ_CP046056.1"/>
</dbReference>